<feature type="compositionally biased region" description="Polar residues" evidence="1">
    <location>
        <begin position="486"/>
        <end position="506"/>
    </location>
</feature>
<dbReference type="AlphaFoldDB" id="E3MRS6"/>
<feature type="compositionally biased region" description="Polar residues" evidence="1">
    <location>
        <begin position="587"/>
        <end position="607"/>
    </location>
</feature>
<dbReference type="InParanoid" id="E3MRS6"/>
<feature type="compositionally biased region" description="Polar residues" evidence="1">
    <location>
        <begin position="291"/>
        <end position="312"/>
    </location>
</feature>
<proteinExistence type="predicted"/>
<feature type="compositionally biased region" description="Low complexity" evidence="1">
    <location>
        <begin position="121"/>
        <end position="155"/>
    </location>
</feature>
<accession>E3MRS6</accession>
<feature type="compositionally biased region" description="Basic and acidic residues" evidence="1">
    <location>
        <begin position="215"/>
        <end position="224"/>
    </location>
</feature>
<evidence type="ECO:0000313" key="3">
    <source>
        <dbReference type="Proteomes" id="UP000008281"/>
    </source>
</evidence>
<feature type="compositionally biased region" description="Basic and acidic residues" evidence="1">
    <location>
        <begin position="1"/>
        <end position="44"/>
    </location>
</feature>
<feature type="compositionally biased region" description="Basic and acidic residues" evidence="1">
    <location>
        <begin position="448"/>
        <end position="462"/>
    </location>
</feature>
<evidence type="ECO:0000313" key="2">
    <source>
        <dbReference type="EMBL" id="EFP08000.1"/>
    </source>
</evidence>
<dbReference type="HOGENOM" id="CLU_416345_0_0_1"/>
<protein>
    <submittedName>
        <fullName evidence="2">Uncharacterized protein</fullName>
    </submittedName>
</protein>
<feature type="compositionally biased region" description="Basic and acidic residues" evidence="1">
    <location>
        <begin position="97"/>
        <end position="112"/>
    </location>
</feature>
<dbReference type="Proteomes" id="UP000008281">
    <property type="component" value="Unassembled WGS sequence"/>
</dbReference>
<sequence>MGDKKPPMKPSDWKLPRQPEYRRPTMRQESDDSRRSRPPRDMRSTRAPPQSHRISPYRSVSPTRPITRRSDGSPGPLDVQSRQNSEANASRLRNTTRLRDTTRQSDSNELRRAPVSWNDLSRSMASQSSNRSMDSQPLMQQSSSLPKVSLSGSGSASKTNNLGYKLPPIFPNKPIDGIHGHSKKSPAKTEATRLPLIKVRGKSEPPMMSSGKDGSLMRESDVRGAPETQNRPCRQKTESRAKIHPTSWDSLAKQQKIEKEDTVEELIGRVNSDVGEELSNYLEKLVPLRTTTDPFPHSVQTPSTSDRSSNAPSLVPLRPKGSEHKTIIDDVNEPKYNLKQLKLGNLADNAGGTGLSGVRSSEPASPTKTARVQKRKADEYDDDGQGPAKRPSTEDDESEVAEQATTYPQDMSKLASWLSEFTKKEESTSNPGTTAAEVKPSYQPTRQVQKEVYRLPQKEPGKDLTTMDDTYSPQQSDDERYRAETPIQNFDESTRQTASKKSNSNVKRWRPGRSSSHTDIYKVTVKLPPDASTNECQMILKSLVSLMKIFIQFTLKFQEGVRVTQQTMDEATRQTYMKTRGVQYDNAISSSSSLGQIPRFTSSTRPESQGVIDGYEQAAITDQNRRSRRNVGRAREARSHLQNGSDSDSDDDNSGKRRQ</sequence>
<dbReference type="EMBL" id="DS268470">
    <property type="protein sequence ID" value="EFP08000.1"/>
    <property type="molecule type" value="Genomic_DNA"/>
</dbReference>
<feature type="region of interest" description="Disordered" evidence="1">
    <location>
        <begin position="346"/>
        <end position="515"/>
    </location>
</feature>
<feature type="region of interest" description="Disordered" evidence="1">
    <location>
        <begin position="291"/>
        <end position="333"/>
    </location>
</feature>
<reference evidence="2" key="1">
    <citation type="submission" date="2007-07" db="EMBL/GenBank/DDBJ databases">
        <title>PCAP assembly of the Caenorhabditis remanei genome.</title>
        <authorList>
            <consortium name="The Caenorhabditis remanei Sequencing Consortium"/>
            <person name="Wilson R.K."/>
        </authorList>
    </citation>
    <scope>NUCLEOTIDE SEQUENCE [LARGE SCALE GENOMIC DNA]</scope>
    <source>
        <strain evidence="2">PB4641</strain>
    </source>
</reference>
<feature type="region of interest" description="Disordered" evidence="1">
    <location>
        <begin position="1"/>
        <end position="256"/>
    </location>
</feature>
<evidence type="ECO:0000256" key="1">
    <source>
        <dbReference type="SAM" id="MobiDB-lite"/>
    </source>
</evidence>
<feature type="region of interest" description="Disordered" evidence="1">
    <location>
        <begin position="587"/>
        <end position="659"/>
    </location>
</feature>
<keyword evidence="3" id="KW-1185">Reference proteome</keyword>
<organism evidence="3">
    <name type="scientific">Caenorhabditis remanei</name>
    <name type="common">Caenorhabditis vulgaris</name>
    <dbReference type="NCBI Taxonomy" id="31234"/>
    <lineage>
        <taxon>Eukaryota</taxon>
        <taxon>Metazoa</taxon>
        <taxon>Ecdysozoa</taxon>
        <taxon>Nematoda</taxon>
        <taxon>Chromadorea</taxon>
        <taxon>Rhabditida</taxon>
        <taxon>Rhabditina</taxon>
        <taxon>Rhabditomorpha</taxon>
        <taxon>Rhabditoidea</taxon>
        <taxon>Rhabditidae</taxon>
        <taxon>Peloderinae</taxon>
        <taxon>Caenorhabditis</taxon>
    </lineage>
</organism>
<name>E3MRS6_CAERE</name>
<feature type="compositionally biased region" description="Polar residues" evidence="1">
    <location>
        <begin position="358"/>
        <end position="370"/>
    </location>
</feature>
<gene>
    <name evidence="2" type="ORF">CRE_14796</name>
</gene>